<dbReference type="GeneID" id="301456772"/>
<evidence type="ECO:0000313" key="3">
    <source>
        <dbReference type="Proteomes" id="UP001183582"/>
    </source>
</evidence>
<accession>A0AAJ2LZ76</accession>
<sequence>MTDPMWLPVSRRTLIRAGAWAAPVIASAVAVPARTTSPPVEVAAVAVATTIDGYPALAVESTEAGVPLPSGQYFFTATGGVAPTAGVFVVSPDLGAYTSPAPPGATTAMVILPEDHPVTSFTAYIITSALPDGIDPDASLTVSLPLGIGATVALLPDGVGGPEAATYGPTGMHWPARTPRVDDTFDAVVEVPPTWEAIDAAIRQLHASHPDGKAKIVVQPGQLPLGAGARSSANGVLQGIGGAGRAWRILVVPRDGWGTVTGSGSVFAYESEGYSFRGVNGVALVGFDFTQQGVVVRSCDDFALAWSTFGVLNVTANEYPTSGVELIECVLPDQLDLDGDRMAFRVANGYSIEGIEMRGCYVAPSYRAASSSVHTDTLQTSATGGGFIRNLTFADSVFFHSSSQTLQFEYAENVSFTGTALIGGLRGAGRYPFGGDRFVPTAENTLWGGRAEQPHAANNVLLDRTIVMGAISEYWQIVQATAVTLSRPTGAMPAEADVRVDEQFATRDQALDPEWLEQHCPLPTPSRLSAVWSALVA</sequence>
<name>A0AAJ2LZ76_9MICO</name>
<feature type="signal peptide" evidence="1">
    <location>
        <begin position="1"/>
        <end position="21"/>
    </location>
</feature>
<dbReference type="Proteomes" id="UP001183582">
    <property type="component" value="Unassembled WGS sequence"/>
</dbReference>
<comment type="caution">
    <text evidence="2">The sequence shown here is derived from an EMBL/GenBank/DDBJ whole genome shotgun (WGS) entry which is preliminary data.</text>
</comment>
<dbReference type="InterPro" id="IPR006311">
    <property type="entry name" value="TAT_signal"/>
</dbReference>
<dbReference type="AlphaFoldDB" id="A0AAJ2LZ76"/>
<proteinExistence type="predicted"/>
<dbReference type="EMBL" id="JAHWXH010000001">
    <property type="protein sequence ID" value="MDS0244196.1"/>
    <property type="molecule type" value="Genomic_DNA"/>
</dbReference>
<reference evidence="2 3" key="1">
    <citation type="submission" date="2021-06" db="EMBL/GenBank/DDBJ databases">
        <title>Genome-based taxonomic framework of Microbacterium strains isolated from marine environment, the description of four new species and reclassification of four preexisting species.</title>
        <authorList>
            <person name="Lee S.D."/>
            <person name="Kim S.-M."/>
            <person name="Byeon Y.-S."/>
            <person name="Yang H.L."/>
            <person name="Kim I.S."/>
        </authorList>
    </citation>
    <scope>NUCLEOTIDE SEQUENCE [LARGE SCALE GENOMIC DNA]</scope>
    <source>
        <strain evidence="2 3">KACC 20514</strain>
    </source>
</reference>
<protein>
    <submittedName>
        <fullName evidence="2">Uncharacterized protein</fullName>
    </submittedName>
</protein>
<keyword evidence="1" id="KW-0732">Signal</keyword>
<evidence type="ECO:0000256" key="1">
    <source>
        <dbReference type="SAM" id="SignalP"/>
    </source>
</evidence>
<feature type="chain" id="PRO_5042572535" evidence="1">
    <location>
        <begin position="22"/>
        <end position="537"/>
    </location>
</feature>
<gene>
    <name evidence="2" type="ORF">KZC50_01060</name>
</gene>
<dbReference type="RefSeq" id="WP_310890285.1">
    <property type="nucleotide sequence ID" value="NZ_BAAAGR010000001.1"/>
</dbReference>
<dbReference type="PROSITE" id="PS51318">
    <property type="entry name" value="TAT"/>
    <property type="match status" value="1"/>
</dbReference>
<organism evidence="2 3">
    <name type="scientific">Microbacterium aurantiacum</name>
    <dbReference type="NCBI Taxonomy" id="162393"/>
    <lineage>
        <taxon>Bacteria</taxon>
        <taxon>Bacillati</taxon>
        <taxon>Actinomycetota</taxon>
        <taxon>Actinomycetes</taxon>
        <taxon>Micrococcales</taxon>
        <taxon>Microbacteriaceae</taxon>
        <taxon>Microbacterium</taxon>
    </lineage>
</organism>
<evidence type="ECO:0000313" key="2">
    <source>
        <dbReference type="EMBL" id="MDS0244196.1"/>
    </source>
</evidence>